<dbReference type="PANTHER" id="PTHR37535:SF2">
    <property type="entry name" value="FINGER DOMAIN PROTEIN, PUTATIVE (AFU_ORTHOLOGUE AFUA_6G09300)-RELATED"/>
    <property type="match status" value="1"/>
</dbReference>
<comment type="caution">
    <text evidence="1">The sequence shown here is derived from an EMBL/GenBank/DDBJ whole genome shotgun (WGS) entry which is preliminary data.</text>
</comment>
<reference evidence="1 2" key="1">
    <citation type="journal article" date="2016" name="BMC Genomics">
        <title>Comparative genomic and transcriptomic analyses of the Fuzhuan brick tea-fermentation fungus Aspergillus cristatus.</title>
        <authorList>
            <person name="Ge Y."/>
            <person name="Wang Y."/>
            <person name="Liu Y."/>
            <person name="Tan Y."/>
            <person name="Ren X."/>
            <person name="Zhang X."/>
            <person name="Hyde K.D."/>
            <person name="Liu Y."/>
            <person name="Liu Z."/>
        </authorList>
    </citation>
    <scope>NUCLEOTIDE SEQUENCE [LARGE SCALE GENOMIC DNA]</scope>
    <source>
        <strain evidence="1 2">GZAAS20.1005</strain>
    </source>
</reference>
<dbReference type="VEuPathDB" id="FungiDB:SI65_06084"/>
<evidence type="ECO:0000313" key="1">
    <source>
        <dbReference type="EMBL" id="ODM18213.1"/>
    </source>
</evidence>
<name>A0A1E3BB54_ASPCR</name>
<dbReference type="EMBL" id="JXNT01000006">
    <property type="protein sequence ID" value="ODM18213.1"/>
    <property type="molecule type" value="Genomic_DNA"/>
</dbReference>
<dbReference type="Pfam" id="PF11917">
    <property type="entry name" value="DUF3435"/>
    <property type="match status" value="2"/>
</dbReference>
<dbReference type="InterPro" id="IPR021842">
    <property type="entry name" value="DUF3435"/>
</dbReference>
<proteinExistence type="predicted"/>
<dbReference type="AlphaFoldDB" id="A0A1E3BB54"/>
<dbReference type="PANTHER" id="PTHR37535">
    <property type="entry name" value="FLUG DOMAIN PROTEIN"/>
    <property type="match status" value="1"/>
</dbReference>
<gene>
    <name evidence="1" type="ORF">SI65_06084</name>
</gene>
<dbReference type="STRING" id="573508.A0A1E3BB54"/>
<evidence type="ECO:0000313" key="2">
    <source>
        <dbReference type="Proteomes" id="UP000094569"/>
    </source>
</evidence>
<keyword evidence="2" id="KW-1185">Reference proteome</keyword>
<dbReference type="Proteomes" id="UP000094569">
    <property type="component" value="Unassembled WGS sequence"/>
</dbReference>
<sequence>MKRFLGKKAVNEFKIPEIIFDPTLVLSLHVCLLSMLFHIKGFKKISTTGPVLDSPEKLYSIGVLDGKGQQELKLKDEILDKYIFCQVECVEEARSQALIKLPGHTSFNMLEPRNSTAVIEEVTDALQNVILQHADIRTFIQYYEVAIDENNQHEEGRKEVMPYLTTKQTTASHVIASQRDQAVTDVDLDIQGIIRKTGSQTPLLSPEESKSLNWLPVVRARQDTVNKHKLKWDDHKAKLDHASMACQAAFCNLDEGVLSKHHCHLWEKLELFQHWMMEAKRKYICELRNEKQQQRNRRIWENLEWYRNEQPVIDLNVNWQGSWCDNSDMTAHIWRLNTTAMDDTSQTLPSHVANVPFKTSSSSR</sequence>
<accession>A0A1E3BB54</accession>
<protein>
    <submittedName>
        <fullName evidence="1">Uncharacterized protein</fullName>
    </submittedName>
</protein>
<dbReference type="OrthoDB" id="3544487at2759"/>
<organism evidence="1 2">
    <name type="scientific">Aspergillus cristatus</name>
    <name type="common">Chinese Fuzhuan brick tea-fermentation fungus</name>
    <name type="synonym">Eurotium cristatum</name>
    <dbReference type="NCBI Taxonomy" id="573508"/>
    <lineage>
        <taxon>Eukaryota</taxon>
        <taxon>Fungi</taxon>
        <taxon>Dikarya</taxon>
        <taxon>Ascomycota</taxon>
        <taxon>Pezizomycotina</taxon>
        <taxon>Eurotiomycetes</taxon>
        <taxon>Eurotiomycetidae</taxon>
        <taxon>Eurotiales</taxon>
        <taxon>Aspergillaceae</taxon>
        <taxon>Aspergillus</taxon>
        <taxon>Aspergillus subgen. Aspergillus</taxon>
    </lineage>
</organism>